<evidence type="ECO:0000256" key="5">
    <source>
        <dbReference type="ARBA" id="ARBA00023186"/>
    </source>
</evidence>
<gene>
    <name evidence="7" type="primary">surA</name>
    <name evidence="10" type="ORF">ACFOEK_07155</name>
</gene>
<dbReference type="EC" id="5.2.1.8" evidence="7"/>
<keyword evidence="5 7" id="KW-0143">Chaperone</keyword>
<dbReference type="Pfam" id="PF09312">
    <property type="entry name" value="SurA_N"/>
    <property type="match status" value="1"/>
</dbReference>
<dbReference type="PROSITE" id="PS01096">
    <property type="entry name" value="PPIC_PPIASE_1"/>
    <property type="match status" value="1"/>
</dbReference>
<evidence type="ECO:0000256" key="1">
    <source>
        <dbReference type="ARBA" id="ARBA00022729"/>
    </source>
</evidence>
<dbReference type="Proteomes" id="UP001595476">
    <property type="component" value="Unassembled WGS sequence"/>
</dbReference>
<dbReference type="Pfam" id="PF00639">
    <property type="entry name" value="Rotamase"/>
    <property type="match status" value="1"/>
</dbReference>
<dbReference type="PANTHER" id="PTHR47637:SF1">
    <property type="entry name" value="CHAPERONE SURA"/>
    <property type="match status" value="1"/>
</dbReference>
<evidence type="ECO:0000256" key="3">
    <source>
        <dbReference type="ARBA" id="ARBA00022764"/>
    </source>
</evidence>
<comment type="caution">
    <text evidence="10">The sequence shown here is derived from an EMBL/GenBank/DDBJ whole genome shotgun (WGS) entry which is preliminary data.</text>
</comment>
<keyword evidence="2 7" id="KW-0677">Repeat</keyword>
<evidence type="ECO:0000259" key="9">
    <source>
        <dbReference type="PROSITE" id="PS50198"/>
    </source>
</evidence>
<dbReference type="InterPro" id="IPR050280">
    <property type="entry name" value="OMP_Chaperone_SurA"/>
</dbReference>
<feature type="domain" description="PpiC" evidence="9">
    <location>
        <begin position="312"/>
        <end position="411"/>
    </location>
</feature>
<dbReference type="Gene3D" id="3.10.50.40">
    <property type="match status" value="2"/>
</dbReference>
<evidence type="ECO:0000313" key="10">
    <source>
        <dbReference type="EMBL" id="MFC3150799.1"/>
    </source>
</evidence>
<dbReference type="SUPFAM" id="SSF109998">
    <property type="entry name" value="Triger factor/SurA peptide-binding domain-like"/>
    <property type="match status" value="1"/>
</dbReference>
<organism evidence="10 11">
    <name type="scientific">Litoribrevibacter euphylliae</name>
    <dbReference type="NCBI Taxonomy" id="1834034"/>
    <lineage>
        <taxon>Bacteria</taxon>
        <taxon>Pseudomonadati</taxon>
        <taxon>Pseudomonadota</taxon>
        <taxon>Gammaproteobacteria</taxon>
        <taxon>Oceanospirillales</taxon>
        <taxon>Oceanospirillaceae</taxon>
        <taxon>Litoribrevibacter</taxon>
    </lineage>
</organism>
<accession>A0ABV7HA73</accession>
<dbReference type="GO" id="GO:0003755">
    <property type="term" value="F:peptidyl-prolyl cis-trans isomerase activity"/>
    <property type="evidence" value="ECO:0007669"/>
    <property type="project" value="UniProtKB-EC"/>
</dbReference>
<protein>
    <recommendedName>
        <fullName evidence="7">Chaperone SurA</fullName>
    </recommendedName>
    <alternativeName>
        <fullName evidence="7">Peptidyl-prolyl cis-trans isomerase SurA</fullName>
        <shortName evidence="7">PPIase SurA</shortName>
        <ecNumber evidence="7">5.2.1.8</ecNumber>
    </alternativeName>
    <alternativeName>
        <fullName evidence="7">Rotamase SurA</fullName>
    </alternativeName>
</protein>
<dbReference type="InterPro" id="IPR000297">
    <property type="entry name" value="PPIase_PpiC"/>
</dbReference>
<name>A0ABV7HA73_9GAMM</name>
<evidence type="ECO:0000256" key="6">
    <source>
        <dbReference type="ARBA" id="ARBA00023235"/>
    </source>
</evidence>
<evidence type="ECO:0000256" key="8">
    <source>
        <dbReference type="SAM" id="MobiDB-lite"/>
    </source>
</evidence>
<comment type="domain">
    <text evidence="7">The PPIase activity resides only in the second parvulin domain. The N-terminal region and the C-terminal tail are necessary and sufficient for the chaperone activity of SurA. The PPIase activity is dispensable for SurA to function as a chaperone. The N-terminal region and the C-terminal tail are also required for porin recognition.</text>
</comment>
<comment type="catalytic activity">
    <reaction evidence="7">
        <text>[protein]-peptidylproline (omega=180) = [protein]-peptidylproline (omega=0)</text>
        <dbReference type="Rhea" id="RHEA:16237"/>
        <dbReference type="Rhea" id="RHEA-COMP:10747"/>
        <dbReference type="Rhea" id="RHEA-COMP:10748"/>
        <dbReference type="ChEBI" id="CHEBI:83833"/>
        <dbReference type="ChEBI" id="CHEBI:83834"/>
        <dbReference type="EC" id="5.2.1.8"/>
    </reaction>
</comment>
<dbReference type="InterPro" id="IPR027304">
    <property type="entry name" value="Trigger_fact/SurA_dom_sf"/>
</dbReference>
<feature type="domain" description="PpiC" evidence="9">
    <location>
        <begin position="205"/>
        <end position="303"/>
    </location>
</feature>
<dbReference type="Gene3D" id="1.10.4030.10">
    <property type="entry name" value="Porin chaperone SurA, peptide-binding domain"/>
    <property type="match status" value="1"/>
</dbReference>
<dbReference type="PROSITE" id="PS50198">
    <property type="entry name" value="PPIC_PPIASE_2"/>
    <property type="match status" value="2"/>
</dbReference>
<comment type="subcellular location">
    <subcellularLocation>
        <location evidence="7">Periplasm</location>
    </subcellularLocation>
    <text evidence="7">Is capable of associating with the outer membrane.</text>
</comment>
<sequence>MTIKLNHSIHQTHQDITSGEKSSGLKTLAQTVSAFAFSMAILTSGLTLSNDSYAAKQPLDRVAAQINNDIIMESEVIDRIDLVKVQILDSGRPLPPEHVLTQQVMDQLVVEELQLQMAQRAGIRISDQELNQSVANIAKKSGMTLEQFKGALEAEGTSYANAREQIKREMIVSRIRQNLVNRRIKITDQEVQAFLGSDEGKEKIAPEYKIAHITIPVSASASPEAVADAHKKAQAVIKFWRQKATSFETLAAKFPDYRSGTIGWAKIQNIPSLFAETISTMKKGELSDVIKSDIGYHVLKLEDKQGGDDFIIEKTHVRHILIKPNIIRDSSQAKQIADDLYQKLMDGADFANLARTHTDDTGSAVNGGDLGWMSGEELVPSFAKTMHNTKIDEISKPFESQFGWHILQVLERKSENMASQYQKAIAKNFIRKRKFQDELENWLQELKDEAYIDVKL</sequence>
<dbReference type="InterPro" id="IPR023034">
    <property type="entry name" value="PPIase_SurA"/>
</dbReference>
<evidence type="ECO:0000256" key="2">
    <source>
        <dbReference type="ARBA" id="ARBA00022737"/>
    </source>
</evidence>
<dbReference type="RefSeq" id="WP_386718265.1">
    <property type="nucleotide sequence ID" value="NZ_JBHRSZ010000002.1"/>
</dbReference>
<comment type="function">
    <text evidence="7">Chaperone involved in the correct folding and assembly of outer membrane proteins. Recognizes specific patterns of aromatic residues and the orientation of their side chains, which are found more frequently in integral outer membrane proteins. May act in both early periplasmic and late outer membrane-associated steps of protein maturation.</text>
</comment>
<evidence type="ECO:0000256" key="7">
    <source>
        <dbReference type="HAMAP-Rule" id="MF_01183"/>
    </source>
</evidence>
<dbReference type="Pfam" id="PF13616">
    <property type="entry name" value="Rotamase_3"/>
    <property type="match status" value="1"/>
</dbReference>
<reference evidence="11" key="1">
    <citation type="journal article" date="2019" name="Int. J. Syst. Evol. Microbiol.">
        <title>The Global Catalogue of Microorganisms (GCM) 10K type strain sequencing project: providing services to taxonomists for standard genome sequencing and annotation.</title>
        <authorList>
            <consortium name="The Broad Institute Genomics Platform"/>
            <consortium name="The Broad Institute Genome Sequencing Center for Infectious Disease"/>
            <person name="Wu L."/>
            <person name="Ma J."/>
        </authorList>
    </citation>
    <scope>NUCLEOTIDE SEQUENCE [LARGE SCALE GENOMIC DNA]</scope>
    <source>
        <strain evidence="11">KCTC 52438</strain>
    </source>
</reference>
<proteinExistence type="inferred from homology"/>
<keyword evidence="4 7" id="KW-0697">Rotamase</keyword>
<feature type="region of interest" description="Disordered" evidence="8">
    <location>
        <begin position="1"/>
        <end position="21"/>
    </location>
</feature>
<feature type="compositionally biased region" description="Polar residues" evidence="8">
    <location>
        <begin position="8"/>
        <end position="21"/>
    </location>
</feature>
<keyword evidence="11" id="KW-1185">Reference proteome</keyword>
<keyword evidence="3 7" id="KW-0574">Periplasm</keyword>
<evidence type="ECO:0000256" key="4">
    <source>
        <dbReference type="ARBA" id="ARBA00023110"/>
    </source>
</evidence>
<keyword evidence="1 7" id="KW-0732">Signal</keyword>
<dbReference type="HAMAP" id="MF_01183">
    <property type="entry name" value="Chaperone_SurA"/>
    <property type="match status" value="1"/>
</dbReference>
<dbReference type="PANTHER" id="PTHR47637">
    <property type="entry name" value="CHAPERONE SURA"/>
    <property type="match status" value="1"/>
</dbReference>
<keyword evidence="6 7" id="KW-0413">Isomerase</keyword>
<dbReference type="InterPro" id="IPR015391">
    <property type="entry name" value="SurA_N"/>
</dbReference>
<dbReference type="InterPro" id="IPR023058">
    <property type="entry name" value="PPIase_PpiC_CS"/>
</dbReference>
<dbReference type="SUPFAM" id="SSF54534">
    <property type="entry name" value="FKBP-like"/>
    <property type="match status" value="2"/>
</dbReference>
<dbReference type="EMBL" id="JBHRSZ010000002">
    <property type="protein sequence ID" value="MFC3150799.1"/>
    <property type="molecule type" value="Genomic_DNA"/>
</dbReference>
<evidence type="ECO:0000313" key="11">
    <source>
        <dbReference type="Proteomes" id="UP001595476"/>
    </source>
</evidence>
<dbReference type="InterPro" id="IPR046357">
    <property type="entry name" value="PPIase_dom_sf"/>
</dbReference>